<dbReference type="EMBL" id="DSKL01000057">
    <property type="protein sequence ID" value="HEH81669.1"/>
    <property type="molecule type" value="Genomic_DNA"/>
</dbReference>
<dbReference type="SUPFAM" id="SSF109604">
    <property type="entry name" value="HD-domain/PDEase-like"/>
    <property type="match status" value="1"/>
</dbReference>
<evidence type="ECO:0000313" key="1">
    <source>
        <dbReference type="EMBL" id="HEH81669.1"/>
    </source>
</evidence>
<accession>A0A7C2GE35</accession>
<organism evidence="1">
    <name type="scientific">Thermus islandicus</name>
    <dbReference type="NCBI Taxonomy" id="540988"/>
    <lineage>
        <taxon>Bacteria</taxon>
        <taxon>Thermotogati</taxon>
        <taxon>Deinococcota</taxon>
        <taxon>Deinococci</taxon>
        <taxon>Thermales</taxon>
        <taxon>Thermaceae</taxon>
        <taxon>Thermus</taxon>
    </lineage>
</organism>
<dbReference type="InterPro" id="IPR039967">
    <property type="entry name" value="MJ1020-like"/>
</dbReference>
<comment type="caution">
    <text evidence="1">The sequence shown here is derived from an EMBL/GenBank/DDBJ whole genome shotgun (WGS) entry which is preliminary data.</text>
</comment>
<reference evidence="1" key="1">
    <citation type="journal article" date="2020" name="mSystems">
        <title>Genome- and Community-Level Interaction Insights into Carbon Utilization and Element Cycling Functions of Hydrothermarchaeota in Hydrothermal Sediment.</title>
        <authorList>
            <person name="Zhou Z."/>
            <person name="Liu Y."/>
            <person name="Xu W."/>
            <person name="Pan J."/>
            <person name="Luo Z.H."/>
            <person name="Li M."/>
        </authorList>
    </citation>
    <scope>NUCLEOTIDE SEQUENCE [LARGE SCALE GENOMIC DNA]</scope>
    <source>
        <strain evidence="1">SpSt-246</strain>
    </source>
</reference>
<dbReference type="Gene3D" id="1.10.3210.10">
    <property type="entry name" value="Hypothetical protein af1432"/>
    <property type="match status" value="1"/>
</dbReference>
<proteinExistence type="predicted"/>
<dbReference type="PANTHER" id="PTHR40517">
    <property type="entry name" value="METAL-DEPENDENT PHOSPHOHYDROLASE, HD SUPERFAMILY-RELATED"/>
    <property type="match status" value="1"/>
</dbReference>
<sequence>MAEERIVHVASPKAKLYAEADQAIRERLKAFPRALRAYELLIQDPEARAGWNMANYLTMRKLGYNDHGRVHALLTGAAGVAILDLLAEAGVRLDTVESGAGELEDAYVVVLLSTMLHDLGNQVHRYLHEAFGVALALPILNRILEKIYPDPEPRTALRALILHGIFSHDLEPEPLTLEAGITAVADGTDITKGRGRKAFALGSIDIHSISALAVDEVRILKGDKYPVEIQVLMNNSAGIFQVEETLTKKVLKSPLRPYVTVVAMTDGQSGQDQRIVHRVRLHETEDRFVLD</sequence>
<keyword evidence="1" id="KW-0378">Hydrolase</keyword>
<dbReference type="GO" id="GO:0016787">
    <property type="term" value="F:hydrolase activity"/>
    <property type="evidence" value="ECO:0007669"/>
    <property type="project" value="UniProtKB-KW"/>
</dbReference>
<name>A0A7C2GE35_9DEIN</name>
<dbReference type="PANTHER" id="PTHR40517:SF1">
    <property type="entry name" value="METAL-DEPENDENT PHOSPHOHYDROLASE, HD SUPERFAMILY-RELATED"/>
    <property type="match status" value="1"/>
</dbReference>
<gene>
    <name evidence="1" type="ORF">ENP73_01355</name>
</gene>
<protein>
    <submittedName>
        <fullName evidence="1">Phosphohydrolase</fullName>
    </submittedName>
</protein>
<dbReference type="AlphaFoldDB" id="A0A7C2GE35"/>